<evidence type="ECO:0000256" key="1">
    <source>
        <dbReference type="SAM" id="MobiDB-lite"/>
    </source>
</evidence>
<reference evidence="3" key="1">
    <citation type="submission" date="2023-07" db="EMBL/GenBank/DDBJ databases">
        <title>A chromosome-level genome assembly of Lolium multiflorum.</title>
        <authorList>
            <person name="Chen Y."/>
            <person name="Copetti D."/>
            <person name="Kolliker R."/>
            <person name="Studer B."/>
        </authorList>
    </citation>
    <scope>NUCLEOTIDE SEQUENCE</scope>
    <source>
        <strain evidence="3">02402/16</strain>
        <tissue evidence="3">Leaf</tissue>
    </source>
</reference>
<gene>
    <name evidence="3" type="ORF">QYE76_039531</name>
</gene>
<feature type="compositionally biased region" description="Basic residues" evidence="1">
    <location>
        <begin position="62"/>
        <end position="75"/>
    </location>
</feature>
<accession>A0AAD8TBK1</accession>
<protein>
    <recommendedName>
        <fullName evidence="2">VQ domain-containing protein</fullName>
    </recommendedName>
</protein>
<dbReference type="InterPro" id="IPR039609">
    <property type="entry name" value="VQ_15/22"/>
</dbReference>
<dbReference type="PANTHER" id="PTHR33179">
    <property type="entry name" value="VQ MOTIF-CONTAINING PROTEIN"/>
    <property type="match status" value="1"/>
</dbReference>
<evidence type="ECO:0000259" key="2">
    <source>
        <dbReference type="Pfam" id="PF05678"/>
    </source>
</evidence>
<dbReference type="Pfam" id="PF05678">
    <property type="entry name" value="VQ"/>
    <property type="match status" value="1"/>
</dbReference>
<organism evidence="3 4">
    <name type="scientific">Lolium multiflorum</name>
    <name type="common">Italian ryegrass</name>
    <name type="synonym">Lolium perenne subsp. multiflorum</name>
    <dbReference type="NCBI Taxonomy" id="4521"/>
    <lineage>
        <taxon>Eukaryota</taxon>
        <taxon>Viridiplantae</taxon>
        <taxon>Streptophyta</taxon>
        <taxon>Embryophyta</taxon>
        <taxon>Tracheophyta</taxon>
        <taxon>Spermatophyta</taxon>
        <taxon>Magnoliopsida</taxon>
        <taxon>Liliopsida</taxon>
        <taxon>Poales</taxon>
        <taxon>Poaceae</taxon>
        <taxon>BOP clade</taxon>
        <taxon>Pooideae</taxon>
        <taxon>Poodae</taxon>
        <taxon>Poeae</taxon>
        <taxon>Poeae Chloroplast Group 2 (Poeae type)</taxon>
        <taxon>Loliodinae</taxon>
        <taxon>Loliinae</taxon>
        <taxon>Lolium</taxon>
    </lineage>
</organism>
<dbReference type="Proteomes" id="UP001231189">
    <property type="component" value="Unassembled WGS sequence"/>
</dbReference>
<feature type="domain" description="VQ" evidence="2">
    <location>
        <begin position="76"/>
        <end position="103"/>
    </location>
</feature>
<proteinExistence type="predicted"/>
<dbReference type="EMBL" id="JAUUTY010000002">
    <property type="protein sequence ID" value="KAK1678683.1"/>
    <property type="molecule type" value="Genomic_DNA"/>
</dbReference>
<dbReference type="PANTHER" id="PTHR33179:SF58">
    <property type="entry name" value="OS08G0409500 PROTEIN"/>
    <property type="match status" value="1"/>
</dbReference>
<name>A0AAD8TBK1_LOLMU</name>
<sequence length="184" mass="19170">MASTTSGSRGLPPSHSHTYFLPSPSSTFLDNTQASSSLHIPSGYSFPAADAQNPSPPTSGAPKHKQTRKRPRPSRRPPTTVLTTDASNFRAMVHEFTGFPTPPPFVHQPRSYVLPGAGGVLTPSQFNLSAATRASPPDGATSNRTSSSALDAIATFLGWNATPAADSGAAVHSYGFGFYGSSPV</sequence>
<comment type="caution">
    <text evidence="3">The sequence shown here is derived from an EMBL/GenBank/DDBJ whole genome shotgun (WGS) entry which is preliminary data.</text>
</comment>
<keyword evidence="4" id="KW-1185">Reference proteome</keyword>
<evidence type="ECO:0000313" key="3">
    <source>
        <dbReference type="EMBL" id="KAK1678683.1"/>
    </source>
</evidence>
<dbReference type="InterPro" id="IPR008889">
    <property type="entry name" value="VQ"/>
</dbReference>
<feature type="region of interest" description="Disordered" evidence="1">
    <location>
        <begin position="1"/>
        <end position="82"/>
    </location>
</feature>
<dbReference type="AlphaFoldDB" id="A0AAD8TBK1"/>
<evidence type="ECO:0000313" key="4">
    <source>
        <dbReference type="Proteomes" id="UP001231189"/>
    </source>
</evidence>
<feature type="compositionally biased region" description="Polar residues" evidence="1">
    <location>
        <begin position="23"/>
        <end position="39"/>
    </location>
</feature>